<name>A0ABY1QSW2_9BURK</name>
<comment type="caution">
    <text evidence="1">The sequence shown here is derived from an EMBL/GenBank/DDBJ whole genome shotgun (WGS) entry which is preliminary data.</text>
</comment>
<dbReference type="Proteomes" id="UP001158049">
    <property type="component" value="Unassembled WGS sequence"/>
</dbReference>
<sequence>MFMTTKLLVTQGLEDKLLQFARDRDWEQYYAPRNLLMALVGEVGELAEIFQWMTEAEAADAMRNPETAQRIREEMADVTMYLVRLASVLRLDLDAAVQEKLLSNARKYPPNA</sequence>
<organism evidence="1 2">
    <name type="scientific">Noviherbaspirillum suwonense</name>
    <dbReference type="NCBI Taxonomy" id="1224511"/>
    <lineage>
        <taxon>Bacteria</taxon>
        <taxon>Pseudomonadati</taxon>
        <taxon>Pseudomonadota</taxon>
        <taxon>Betaproteobacteria</taxon>
        <taxon>Burkholderiales</taxon>
        <taxon>Oxalobacteraceae</taxon>
        <taxon>Noviherbaspirillum</taxon>
    </lineage>
</organism>
<dbReference type="EMBL" id="FXUL01000025">
    <property type="protein sequence ID" value="SMP76798.1"/>
    <property type="molecule type" value="Genomic_DNA"/>
</dbReference>
<dbReference type="PIRSF" id="PIRSF029826">
    <property type="entry name" value="UCP029826_pph"/>
    <property type="match status" value="1"/>
</dbReference>
<proteinExistence type="predicted"/>
<reference evidence="1 2" key="1">
    <citation type="submission" date="2017-05" db="EMBL/GenBank/DDBJ databases">
        <authorList>
            <person name="Varghese N."/>
            <person name="Submissions S."/>
        </authorList>
    </citation>
    <scope>NUCLEOTIDE SEQUENCE [LARGE SCALE GENOMIC DNA]</scope>
    <source>
        <strain evidence="1 2">DSM 26001</strain>
    </source>
</reference>
<dbReference type="Gene3D" id="1.10.287.1080">
    <property type="entry name" value="MazG-like"/>
    <property type="match status" value="1"/>
</dbReference>
<dbReference type="InterPro" id="IPR025984">
    <property type="entry name" value="DCTPP"/>
</dbReference>
<protein>
    <submittedName>
        <fullName evidence="1">NTP pyrophosphatase, house-cleaning of non-canonical NTPs</fullName>
    </submittedName>
</protein>
<dbReference type="SUPFAM" id="SSF101386">
    <property type="entry name" value="all-alpha NTP pyrophosphatases"/>
    <property type="match status" value="1"/>
</dbReference>
<dbReference type="Pfam" id="PF12643">
    <property type="entry name" value="MazG-like"/>
    <property type="match status" value="1"/>
</dbReference>
<gene>
    <name evidence="1" type="ORF">SAMN06295970_12510</name>
</gene>
<evidence type="ECO:0000313" key="1">
    <source>
        <dbReference type="EMBL" id="SMP76798.1"/>
    </source>
</evidence>
<accession>A0ABY1QSW2</accession>
<evidence type="ECO:0000313" key="2">
    <source>
        <dbReference type="Proteomes" id="UP001158049"/>
    </source>
</evidence>
<keyword evidence="2" id="KW-1185">Reference proteome</keyword>
<dbReference type="PANTHER" id="PTHR14552">
    <property type="match status" value="1"/>
</dbReference>
<dbReference type="CDD" id="cd11537">
    <property type="entry name" value="NTP-PPase_RS21-C6_like"/>
    <property type="match status" value="1"/>
</dbReference>
<dbReference type="PANTHER" id="PTHR14552:SF21">
    <property type="entry name" value="DCTP PYROPHOSPHATASE 1"/>
    <property type="match status" value="1"/>
</dbReference>